<protein>
    <recommendedName>
        <fullName evidence="5">Thioesterase superfamily protein</fullName>
    </recommendedName>
</protein>
<feature type="domain" description="Acyl-CoA thioesterase-like N-terminal HotDog" evidence="1">
    <location>
        <begin position="23"/>
        <end position="104"/>
    </location>
</feature>
<sequence>MSDESFFRRIDDDLIEPTNHAVGPWDPNATHGGPPAALAVHELRRIVPEASWRLSSLDVDLIGPVPIAPLRIERELTRDGRRVRLARMRARVGDRVAFEARGWFFATERGRAPTHVPTPKLPAPEAGHRDPIMDSFPYGAAIDWRFVDGSFAQPGPATVWATPRIHLVAGEPMTPLEAAALIADVANGISTHLAFDEWLFIPPSLHIDFVREPATTRVAVSARSFIDADGVGLTRATLLDDDGVIGAVLQALYVAPRH</sequence>
<dbReference type="Gene3D" id="2.40.160.210">
    <property type="entry name" value="Acyl-CoA thioesterase, double hotdog domain"/>
    <property type="match status" value="1"/>
</dbReference>
<dbReference type="SUPFAM" id="SSF54637">
    <property type="entry name" value="Thioesterase/thiol ester dehydrase-isomerase"/>
    <property type="match status" value="2"/>
</dbReference>
<organism evidence="3 4">
    <name type="scientific">Acidimicrobium ferrooxidans (strain DSM 10331 / JCM 15462 / NBRC 103882 / ICP)</name>
    <dbReference type="NCBI Taxonomy" id="525909"/>
    <lineage>
        <taxon>Bacteria</taxon>
        <taxon>Bacillati</taxon>
        <taxon>Actinomycetota</taxon>
        <taxon>Acidimicrobiia</taxon>
        <taxon>Acidimicrobiales</taxon>
        <taxon>Acidimicrobiaceae</taxon>
        <taxon>Acidimicrobium</taxon>
    </lineage>
</organism>
<dbReference type="Proteomes" id="UP000000771">
    <property type="component" value="Chromosome"/>
</dbReference>
<evidence type="ECO:0000259" key="2">
    <source>
        <dbReference type="Pfam" id="PF20789"/>
    </source>
</evidence>
<keyword evidence="4" id="KW-1185">Reference proteome</keyword>
<dbReference type="EMBL" id="CP001631">
    <property type="protein sequence ID" value="ACU53422.1"/>
    <property type="molecule type" value="Genomic_DNA"/>
</dbReference>
<dbReference type="InterPro" id="IPR042171">
    <property type="entry name" value="Acyl-CoA_hotdog"/>
</dbReference>
<dbReference type="Pfam" id="PF20789">
    <property type="entry name" value="4HBT_3C"/>
    <property type="match status" value="1"/>
</dbReference>
<dbReference type="InterPro" id="IPR049449">
    <property type="entry name" value="TesB_ACOT8-like_N"/>
</dbReference>
<dbReference type="KEGG" id="afo:Afer_0454"/>
<dbReference type="RefSeq" id="WP_015797921.1">
    <property type="nucleotide sequence ID" value="NC_013124.1"/>
</dbReference>
<feature type="domain" description="Acyl-CoA thioesterase-like C-terminal" evidence="2">
    <location>
        <begin position="129"/>
        <end position="254"/>
    </location>
</feature>
<dbReference type="Pfam" id="PF13622">
    <property type="entry name" value="4HBT_3"/>
    <property type="match status" value="1"/>
</dbReference>
<dbReference type="eggNOG" id="COG2050">
    <property type="taxonomic scope" value="Bacteria"/>
</dbReference>
<gene>
    <name evidence="3" type="ordered locus">Afer_0454</name>
</gene>
<accession>C7M328</accession>
<dbReference type="InterPro" id="IPR029069">
    <property type="entry name" value="HotDog_dom_sf"/>
</dbReference>
<proteinExistence type="predicted"/>
<evidence type="ECO:0000313" key="3">
    <source>
        <dbReference type="EMBL" id="ACU53422.1"/>
    </source>
</evidence>
<dbReference type="STRING" id="525909.Afer_0454"/>
<dbReference type="InterPro" id="IPR049450">
    <property type="entry name" value="ACOT8-like_C"/>
</dbReference>
<evidence type="ECO:0000313" key="4">
    <source>
        <dbReference type="Proteomes" id="UP000000771"/>
    </source>
</evidence>
<dbReference type="HOGENOM" id="CLU_074337_1_0_11"/>
<reference evidence="3 4" key="1">
    <citation type="journal article" date="2009" name="Stand. Genomic Sci.">
        <title>Complete genome sequence of Acidimicrobium ferrooxidans type strain (ICP).</title>
        <authorList>
            <person name="Clum A."/>
            <person name="Nolan M."/>
            <person name="Lang E."/>
            <person name="Glavina Del Rio T."/>
            <person name="Tice H."/>
            <person name="Copeland A."/>
            <person name="Cheng J.F."/>
            <person name="Lucas S."/>
            <person name="Chen F."/>
            <person name="Bruce D."/>
            <person name="Goodwin L."/>
            <person name="Pitluck S."/>
            <person name="Ivanova N."/>
            <person name="Mavrommatis K."/>
            <person name="Mikhailova N."/>
            <person name="Pati A."/>
            <person name="Chen A."/>
            <person name="Palaniappan K."/>
            <person name="Goker M."/>
            <person name="Spring S."/>
            <person name="Land M."/>
            <person name="Hauser L."/>
            <person name="Chang Y.J."/>
            <person name="Jeffries C.C."/>
            <person name="Chain P."/>
            <person name="Bristow J."/>
            <person name="Eisen J.A."/>
            <person name="Markowitz V."/>
            <person name="Hugenholtz P."/>
            <person name="Kyrpides N.C."/>
            <person name="Klenk H.P."/>
            <person name="Lapidus A."/>
        </authorList>
    </citation>
    <scope>NUCLEOTIDE SEQUENCE [LARGE SCALE GENOMIC DNA]</scope>
    <source>
        <strain evidence="4">DSM 10331 / JCM 15462 / NBRC 103882 / ICP</strain>
    </source>
</reference>
<evidence type="ECO:0008006" key="5">
    <source>
        <dbReference type="Google" id="ProtNLM"/>
    </source>
</evidence>
<evidence type="ECO:0000259" key="1">
    <source>
        <dbReference type="Pfam" id="PF13622"/>
    </source>
</evidence>
<dbReference type="AlphaFoldDB" id="C7M328"/>
<name>C7M328_ACIFD</name>